<proteinExistence type="predicted"/>
<keyword evidence="1" id="KW-0812">Transmembrane</keyword>
<feature type="transmembrane region" description="Helical" evidence="1">
    <location>
        <begin position="75"/>
        <end position="92"/>
    </location>
</feature>
<dbReference type="RefSeq" id="YP_009397008.1">
    <property type="nucleotide sequence ID" value="NC_035285.1"/>
</dbReference>
<keyword evidence="1" id="KW-1133">Transmembrane helix</keyword>
<name>A0A1Z1MKA8_SPYFI</name>
<feature type="transmembrane region" description="Helical" evidence="1">
    <location>
        <begin position="20"/>
        <end position="43"/>
    </location>
</feature>
<keyword evidence="2" id="KW-0934">Plastid</keyword>
<sequence>MNSIPHSSLHSQYLISPTTWIHNISFHLKILFIILIFIIVPYLQNIHKILTVIISYQILLSIIFKYSILIERIKIVIYILCFNCIIYFYNIHENIDNLEYVYLQIPMQISCNYSWNITNCTKSYIKNIEYQHDLHKIEAVSLQIIYLTSIYWIFNKILVLTTKYENILSFYFHFILNNSKLLKWKKVIFIASISSQLLDLIIITIYKIHRSFKIRYTTKVEYQETIKLLIMITKFYLYNNLNKGKILSYILYSKEIHYQNFYFYKLKVEYFCSN</sequence>
<feature type="transmembrane region" description="Helical" evidence="1">
    <location>
        <begin position="49"/>
        <end position="68"/>
    </location>
</feature>
<evidence type="ECO:0008006" key="3">
    <source>
        <dbReference type="Google" id="ProtNLM"/>
    </source>
</evidence>
<dbReference type="GeneID" id="33359302"/>
<organism evidence="2">
    <name type="scientific">Spyridia filamentosa</name>
    <name type="common">Red alga</name>
    <name type="synonym">Fucus filamentosus</name>
    <dbReference type="NCBI Taxonomy" id="196632"/>
    <lineage>
        <taxon>Eukaryota</taxon>
        <taxon>Rhodophyta</taxon>
        <taxon>Florideophyceae</taxon>
        <taxon>Rhodymeniophycidae</taxon>
        <taxon>Ceramiales</taxon>
        <taxon>Spyridiaceae</taxon>
        <taxon>Spyridia</taxon>
    </lineage>
</organism>
<protein>
    <recommendedName>
        <fullName evidence="3">Transmembrane protein</fullName>
    </recommendedName>
</protein>
<evidence type="ECO:0000256" key="1">
    <source>
        <dbReference type="SAM" id="Phobius"/>
    </source>
</evidence>
<dbReference type="AlphaFoldDB" id="A0A1Z1MKA8"/>
<reference evidence="2" key="1">
    <citation type="journal article" date="2017" name="J. Phycol.">
        <title>Analysis of chloroplast genomes and a supermatrix inform reclassification of the Rhodomelaceae (Rhodophyta).</title>
        <authorList>
            <person name="Diaz-Tapia P."/>
            <person name="Maggs C.A."/>
            <person name="West J.A."/>
            <person name="Verbruggen H."/>
        </authorList>
    </citation>
    <scope>NUCLEOTIDE SEQUENCE</scope>
    <source>
        <strain evidence="2">PD1020</strain>
    </source>
</reference>
<accession>A0A1Z1MKA8</accession>
<keyword evidence="1" id="KW-0472">Membrane</keyword>
<evidence type="ECO:0000313" key="2">
    <source>
        <dbReference type="EMBL" id="ARW66194.1"/>
    </source>
</evidence>
<feature type="transmembrane region" description="Helical" evidence="1">
    <location>
        <begin position="187"/>
        <end position="206"/>
    </location>
</feature>
<geneLocation type="chloroplast" evidence="2"/>
<dbReference type="EMBL" id="MF101441">
    <property type="protein sequence ID" value="ARW66194.1"/>
    <property type="molecule type" value="Genomic_DNA"/>
</dbReference>
<gene>
    <name evidence="2" type="primary">ConsOrf4</name>
</gene>
<keyword evidence="2" id="KW-0150">Chloroplast</keyword>